<keyword evidence="3" id="KW-0720">Serine protease</keyword>
<dbReference type="PANTHER" id="PTHR43806:SF58">
    <property type="entry name" value="ALKALINE PROTEASE 1-RELATED"/>
    <property type="match status" value="1"/>
</dbReference>
<feature type="domain" description="Peptidase S8/S53" evidence="5">
    <location>
        <begin position="37"/>
        <end position="189"/>
    </location>
</feature>
<dbReference type="PROSITE" id="PS51892">
    <property type="entry name" value="SUBTILASE"/>
    <property type="match status" value="1"/>
</dbReference>
<evidence type="ECO:0000256" key="4">
    <source>
        <dbReference type="PROSITE-ProRule" id="PRU01240"/>
    </source>
</evidence>
<dbReference type="EnsemblMetazoa" id="XM_038221182.1">
    <property type="protein sequence ID" value="XP_038077110.1"/>
    <property type="gene ID" value="LOC119744958"/>
</dbReference>
<evidence type="ECO:0000313" key="7">
    <source>
        <dbReference type="Proteomes" id="UP000887568"/>
    </source>
</evidence>
<dbReference type="Gene3D" id="3.40.50.200">
    <property type="entry name" value="Peptidase S8/S53 domain"/>
    <property type="match status" value="1"/>
</dbReference>
<name>A0A914BME2_PATMI</name>
<organism evidence="6 7">
    <name type="scientific">Patiria miniata</name>
    <name type="common">Bat star</name>
    <name type="synonym">Asterina miniata</name>
    <dbReference type="NCBI Taxonomy" id="46514"/>
    <lineage>
        <taxon>Eukaryota</taxon>
        <taxon>Metazoa</taxon>
        <taxon>Echinodermata</taxon>
        <taxon>Eleutherozoa</taxon>
        <taxon>Asterozoa</taxon>
        <taxon>Asteroidea</taxon>
        <taxon>Valvatacea</taxon>
        <taxon>Valvatida</taxon>
        <taxon>Asterinidae</taxon>
        <taxon>Patiria</taxon>
    </lineage>
</organism>
<sequence length="236" mass="25085">MTMTITTSIARQSEMFHNYVAGLDWVLQNKVSPCVVVLALSTGGSQVLDEAVKTLHDAGCVVVAAAGRSSEQAKTERSWPVLGWSRGLRAPLPVATSAPGPTPEAGMDDFLHEACRRSPARSPYVMTVAASDSVDAAPSWSNTGLCVDLFAPGQDIYTVNFKNDDDYLYASGTAMATAYVAGAAAIHLADGVMEAPDTLPSQLVNELIRMRILKDASTCNVMEAGEGTPNRLLYIM</sequence>
<dbReference type="GO" id="GO:0005615">
    <property type="term" value="C:extracellular space"/>
    <property type="evidence" value="ECO:0007669"/>
    <property type="project" value="TreeGrafter"/>
</dbReference>
<dbReference type="RefSeq" id="XP_038077110.1">
    <property type="nucleotide sequence ID" value="XM_038221182.1"/>
</dbReference>
<dbReference type="Proteomes" id="UP000887568">
    <property type="component" value="Unplaced"/>
</dbReference>
<evidence type="ECO:0000256" key="3">
    <source>
        <dbReference type="ARBA" id="ARBA00022825"/>
    </source>
</evidence>
<accession>A0A914BME2</accession>
<dbReference type="InterPro" id="IPR036852">
    <property type="entry name" value="Peptidase_S8/S53_dom_sf"/>
</dbReference>
<keyword evidence="3" id="KW-0378">Hydrolase</keyword>
<protein>
    <recommendedName>
        <fullName evidence="5">Peptidase S8/S53 domain-containing protein</fullName>
    </recommendedName>
</protein>
<dbReference type="OrthoDB" id="206201at2759"/>
<dbReference type="Pfam" id="PF00082">
    <property type="entry name" value="Peptidase_S8"/>
    <property type="match status" value="1"/>
</dbReference>
<evidence type="ECO:0000256" key="2">
    <source>
        <dbReference type="ARBA" id="ARBA00022670"/>
    </source>
</evidence>
<dbReference type="GeneID" id="119744958"/>
<dbReference type="AlphaFoldDB" id="A0A914BME2"/>
<dbReference type="GO" id="GO:0006508">
    <property type="term" value="P:proteolysis"/>
    <property type="evidence" value="ECO:0007669"/>
    <property type="project" value="UniProtKB-KW"/>
</dbReference>
<evidence type="ECO:0000256" key="1">
    <source>
        <dbReference type="ARBA" id="ARBA00011073"/>
    </source>
</evidence>
<reference evidence="6" key="1">
    <citation type="submission" date="2022-11" db="UniProtKB">
        <authorList>
            <consortium name="EnsemblMetazoa"/>
        </authorList>
    </citation>
    <scope>IDENTIFICATION</scope>
</reference>
<comment type="caution">
    <text evidence="4">Lacks conserved residue(s) required for the propagation of feature annotation.</text>
</comment>
<keyword evidence="7" id="KW-1185">Reference proteome</keyword>
<dbReference type="PANTHER" id="PTHR43806">
    <property type="entry name" value="PEPTIDASE S8"/>
    <property type="match status" value="1"/>
</dbReference>
<evidence type="ECO:0000313" key="6">
    <source>
        <dbReference type="EnsemblMetazoa" id="XP_038077110.1"/>
    </source>
</evidence>
<keyword evidence="2" id="KW-0645">Protease</keyword>
<dbReference type="InterPro" id="IPR050131">
    <property type="entry name" value="Peptidase_S8_subtilisin-like"/>
</dbReference>
<dbReference type="SUPFAM" id="SSF52743">
    <property type="entry name" value="Subtilisin-like"/>
    <property type="match status" value="1"/>
</dbReference>
<evidence type="ECO:0000259" key="5">
    <source>
        <dbReference type="Pfam" id="PF00082"/>
    </source>
</evidence>
<dbReference type="InterPro" id="IPR000209">
    <property type="entry name" value="Peptidase_S8/S53_dom"/>
</dbReference>
<dbReference type="GO" id="GO:0004252">
    <property type="term" value="F:serine-type endopeptidase activity"/>
    <property type="evidence" value="ECO:0007669"/>
    <property type="project" value="InterPro"/>
</dbReference>
<comment type="similarity">
    <text evidence="1 4">Belongs to the peptidase S8 family.</text>
</comment>
<proteinExistence type="inferred from homology"/>